<proteinExistence type="predicted"/>
<dbReference type="CDD" id="cd03136">
    <property type="entry name" value="GATase1_AraC_ArgR_like"/>
    <property type="match status" value="1"/>
</dbReference>
<reference evidence="5 6" key="1">
    <citation type="submission" date="2009-02" db="EMBL/GenBank/DDBJ databases">
        <title>Sequencing of the draft genome and assembly of Lutiella nitroferrum 2002.</title>
        <authorList>
            <consortium name="US DOE Joint Genome Institute (JGI-PGF)"/>
            <person name="Lucas S."/>
            <person name="Copeland A."/>
            <person name="Lapidus A."/>
            <person name="Glavina del Rio T."/>
            <person name="Tice H."/>
            <person name="Bruce D."/>
            <person name="Goodwin L."/>
            <person name="Pitluck S."/>
            <person name="Larimer F."/>
            <person name="Land M.L."/>
            <person name="Hauser L."/>
            <person name="Coates J.D."/>
        </authorList>
    </citation>
    <scope>NUCLEOTIDE SEQUENCE [LARGE SCALE GENOMIC DNA]</scope>
    <source>
        <strain evidence="5 6">2002</strain>
    </source>
</reference>
<dbReference type="Pfam" id="PF12833">
    <property type="entry name" value="HTH_18"/>
    <property type="match status" value="1"/>
</dbReference>
<dbReference type="GO" id="GO:0003700">
    <property type="term" value="F:DNA-binding transcription factor activity"/>
    <property type="evidence" value="ECO:0007669"/>
    <property type="project" value="InterPro"/>
</dbReference>
<accession>B9Z017</accession>
<dbReference type="RefSeq" id="WP_008952936.1">
    <property type="nucleotide sequence ID" value="NZ_ACIS01000002.1"/>
</dbReference>
<dbReference type="InterPro" id="IPR020449">
    <property type="entry name" value="Tscrpt_reg_AraC-type_HTH"/>
</dbReference>
<dbReference type="PROSITE" id="PS01124">
    <property type="entry name" value="HTH_ARAC_FAMILY_2"/>
    <property type="match status" value="1"/>
</dbReference>
<evidence type="ECO:0000259" key="4">
    <source>
        <dbReference type="PROSITE" id="PS01124"/>
    </source>
</evidence>
<comment type="caution">
    <text evidence="5">The sequence shown here is derived from an EMBL/GenBank/DDBJ whole genome shotgun (WGS) entry which is preliminary data.</text>
</comment>
<feature type="domain" description="HTH araC/xylS-type" evidence="4">
    <location>
        <begin position="237"/>
        <end position="335"/>
    </location>
</feature>
<evidence type="ECO:0000256" key="3">
    <source>
        <dbReference type="ARBA" id="ARBA00023163"/>
    </source>
</evidence>
<dbReference type="PROSITE" id="PS00041">
    <property type="entry name" value="HTH_ARAC_FAMILY_1"/>
    <property type="match status" value="1"/>
</dbReference>
<organism evidence="5 6">
    <name type="scientific">Pseudogulbenkiania ferrooxidans 2002</name>
    <dbReference type="NCBI Taxonomy" id="279714"/>
    <lineage>
        <taxon>Bacteria</taxon>
        <taxon>Pseudomonadati</taxon>
        <taxon>Pseudomonadota</taxon>
        <taxon>Betaproteobacteria</taxon>
        <taxon>Neisseriales</taxon>
        <taxon>Chromobacteriaceae</taxon>
        <taxon>Pseudogulbenkiania</taxon>
    </lineage>
</organism>
<dbReference type="EMBL" id="ACIS01000002">
    <property type="protein sequence ID" value="EEG09900.1"/>
    <property type="molecule type" value="Genomic_DNA"/>
</dbReference>
<evidence type="ECO:0000256" key="2">
    <source>
        <dbReference type="ARBA" id="ARBA00023125"/>
    </source>
</evidence>
<dbReference type="InterPro" id="IPR052158">
    <property type="entry name" value="INH-QAR"/>
</dbReference>
<keyword evidence="3" id="KW-0804">Transcription</keyword>
<dbReference type="Gene3D" id="1.10.10.60">
    <property type="entry name" value="Homeodomain-like"/>
    <property type="match status" value="1"/>
</dbReference>
<keyword evidence="2" id="KW-0238">DNA-binding</keyword>
<dbReference type="InterPro" id="IPR009057">
    <property type="entry name" value="Homeodomain-like_sf"/>
</dbReference>
<dbReference type="InterPro" id="IPR018062">
    <property type="entry name" value="HTH_AraC-typ_CS"/>
</dbReference>
<evidence type="ECO:0000313" key="5">
    <source>
        <dbReference type="EMBL" id="EEG09900.1"/>
    </source>
</evidence>
<dbReference type="PRINTS" id="PR00032">
    <property type="entry name" value="HTHARAC"/>
</dbReference>
<dbReference type="eggNOG" id="COG4977">
    <property type="taxonomic scope" value="Bacteria"/>
</dbReference>
<gene>
    <name evidence="5" type="ORF">FuraDRAFT_0916</name>
</gene>
<dbReference type="InterPro" id="IPR029062">
    <property type="entry name" value="Class_I_gatase-like"/>
</dbReference>
<protein>
    <submittedName>
        <fullName evidence="5">Transcriptional regulator, AraC family</fullName>
    </submittedName>
</protein>
<keyword evidence="1" id="KW-0805">Transcription regulation</keyword>
<keyword evidence="6" id="KW-1185">Reference proteome</keyword>
<dbReference type="Proteomes" id="UP000003165">
    <property type="component" value="Unassembled WGS sequence"/>
</dbReference>
<dbReference type="SUPFAM" id="SSF46689">
    <property type="entry name" value="Homeodomain-like"/>
    <property type="match status" value="2"/>
</dbReference>
<dbReference type="SMART" id="SM00342">
    <property type="entry name" value="HTH_ARAC"/>
    <property type="match status" value="1"/>
</dbReference>
<dbReference type="InterPro" id="IPR002818">
    <property type="entry name" value="DJ-1/PfpI"/>
</dbReference>
<dbReference type="SUPFAM" id="SSF52317">
    <property type="entry name" value="Class I glutamine amidotransferase-like"/>
    <property type="match status" value="1"/>
</dbReference>
<evidence type="ECO:0000313" key="6">
    <source>
        <dbReference type="Proteomes" id="UP000003165"/>
    </source>
</evidence>
<dbReference type="Pfam" id="PF01965">
    <property type="entry name" value="DJ-1_PfpI"/>
    <property type="match status" value="1"/>
</dbReference>
<sequence>MDSMVMGNNHLVSKQNEVAKPLSVAFILAPQFTLSAFSNFVDALRLAADDGDFSRQIRCKWKVLSHDSRPIASSCGLEVIPTAGLEDPKSFDYIVVVGGLLHSGKKISNQLLSYLKGAAELDVPLVGICTGSFILARAGLMQGHNCCVSWFHHQHFEAEFPKLPVSSDELFIIDGKRMTCAGGAGVTHLAAHLIEKHCGKFEAARALRIMLEEMPLPAATPQPQPVLTEKVSNLVVRKAMLLIERNLSNPLSIEDVSRKVNVSLRQLERLFHVELGMTPASFSLKLRLNHARHFLLNTKHQISYIAFECGFIGSSHFTRSFKAEFGITPTEMRNRGTVKIMHHSGG</sequence>
<dbReference type="PANTHER" id="PTHR43130">
    <property type="entry name" value="ARAC-FAMILY TRANSCRIPTIONAL REGULATOR"/>
    <property type="match status" value="1"/>
</dbReference>
<dbReference type="AlphaFoldDB" id="B9Z017"/>
<name>B9Z017_9NEIS</name>
<evidence type="ECO:0000256" key="1">
    <source>
        <dbReference type="ARBA" id="ARBA00023015"/>
    </source>
</evidence>
<dbReference type="InterPro" id="IPR018060">
    <property type="entry name" value="HTH_AraC"/>
</dbReference>
<dbReference type="Gene3D" id="3.40.50.880">
    <property type="match status" value="1"/>
</dbReference>
<dbReference type="PANTHER" id="PTHR43130:SF3">
    <property type="entry name" value="HTH-TYPE TRANSCRIPTIONAL REGULATOR RV1931C"/>
    <property type="match status" value="1"/>
</dbReference>
<dbReference type="GO" id="GO:0043565">
    <property type="term" value="F:sequence-specific DNA binding"/>
    <property type="evidence" value="ECO:0007669"/>
    <property type="project" value="InterPro"/>
</dbReference>